<reference evidence="1 2" key="2">
    <citation type="journal article" date="2018" name="Plant J.">
        <title>The Physcomitrella patens chromosome-scale assembly reveals moss genome structure and evolution.</title>
        <authorList>
            <person name="Lang D."/>
            <person name="Ullrich K.K."/>
            <person name="Murat F."/>
            <person name="Fuchs J."/>
            <person name="Jenkins J."/>
            <person name="Haas F.B."/>
            <person name="Piednoel M."/>
            <person name="Gundlach H."/>
            <person name="Van Bel M."/>
            <person name="Meyberg R."/>
            <person name="Vives C."/>
            <person name="Morata J."/>
            <person name="Symeonidi A."/>
            <person name="Hiss M."/>
            <person name="Muchero W."/>
            <person name="Kamisugi Y."/>
            <person name="Saleh O."/>
            <person name="Blanc G."/>
            <person name="Decker E.L."/>
            <person name="van Gessel N."/>
            <person name="Grimwood J."/>
            <person name="Hayes R.D."/>
            <person name="Graham S.W."/>
            <person name="Gunter L.E."/>
            <person name="McDaniel S.F."/>
            <person name="Hoernstein S.N.W."/>
            <person name="Larsson A."/>
            <person name="Li F.W."/>
            <person name="Perroud P.F."/>
            <person name="Phillips J."/>
            <person name="Ranjan P."/>
            <person name="Rokshar D.S."/>
            <person name="Rothfels C.J."/>
            <person name="Schneider L."/>
            <person name="Shu S."/>
            <person name="Stevenson D.W."/>
            <person name="Thummler F."/>
            <person name="Tillich M."/>
            <person name="Villarreal Aguilar J.C."/>
            <person name="Widiez T."/>
            <person name="Wong G.K."/>
            <person name="Wymore A."/>
            <person name="Zhang Y."/>
            <person name="Zimmer A.D."/>
            <person name="Quatrano R.S."/>
            <person name="Mayer K.F.X."/>
            <person name="Goodstein D."/>
            <person name="Casacuberta J.M."/>
            <person name="Vandepoele K."/>
            <person name="Reski R."/>
            <person name="Cuming A.C."/>
            <person name="Tuskan G.A."/>
            <person name="Maumus F."/>
            <person name="Salse J."/>
            <person name="Schmutz J."/>
            <person name="Rensing S.A."/>
        </authorList>
    </citation>
    <scope>NUCLEOTIDE SEQUENCE [LARGE SCALE GENOMIC DNA]</scope>
    <source>
        <strain evidence="1 2">cv. Gransden 2004</strain>
    </source>
</reference>
<keyword evidence="2" id="KW-1185">Reference proteome</keyword>
<dbReference type="Gramene" id="Pp3c12_25330V3.3">
    <property type="protein sequence ID" value="PAC:32972842.CDS.1"/>
    <property type="gene ID" value="Pp3c12_25330"/>
</dbReference>
<reference evidence="1 2" key="1">
    <citation type="journal article" date="2008" name="Science">
        <title>The Physcomitrella genome reveals evolutionary insights into the conquest of land by plants.</title>
        <authorList>
            <person name="Rensing S."/>
            <person name="Lang D."/>
            <person name="Zimmer A."/>
            <person name="Terry A."/>
            <person name="Salamov A."/>
            <person name="Shapiro H."/>
            <person name="Nishiyama T."/>
            <person name="Perroud P.-F."/>
            <person name="Lindquist E."/>
            <person name="Kamisugi Y."/>
            <person name="Tanahashi T."/>
            <person name="Sakakibara K."/>
            <person name="Fujita T."/>
            <person name="Oishi K."/>
            <person name="Shin-I T."/>
            <person name="Kuroki Y."/>
            <person name="Toyoda A."/>
            <person name="Suzuki Y."/>
            <person name="Hashimoto A."/>
            <person name="Yamaguchi K."/>
            <person name="Sugano A."/>
            <person name="Kohara Y."/>
            <person name="Fujiyama A."/>
            <person name="Anterola A."/>
            <person name="Aoki S."/>
            <person name="Ashton N."/>
            <person name="Barbazuk W.B."/>
            <person name="Barker E."/>
            <person name="Bennetzen J."/>
            <person name="Bezanilla M."/>
            <person name="Blankenship R."/>
            <person name="Cho S.H."/>
            <person name="Dutcher S."/>
            <person name="Estelle M."/>
            <person name="Fawcett J.A."/>
            <person name="Gundlach H."/>
            <person name="Hanada K."/>
            <person name="Heyl A."/>
            <person name="Hicks K.A."/>
            <person name="Hugh J."/>
            <person name="Lohr M."/>
            <person name="Mayer K."/>
            <person name="Melkozernov A."/>
            <person name="Murata T."/>
            <person name="Nelson D."/>
            <person name="Pils B."/>
            <person name="Prigge M."/>
            <person name="Reiss B."/>
            <person name="Renner T."/>
            <person name="Rombauts S."/>
            <person name="Rushton P."/>
            <person name="Sanderfoot A."/>
            <person name="Schween G."/>
            <person name="Shiu S.-H."/>
            <person name="Stueber K."/>
            <person name="Theodoulou F.L."/>
            <person name="Tu H."/>
            <person name="Van de Peer Y."/>
            <person name="Verrier P.J."/>
            <person name="Waters E."/>
            <person name="Wood A."/>
            <person name="Yang L."/>
            <person name="Cove D."/>
            <person name="Cuming A."/>
            <person name="Hasebe M."/>
            <person name="Lucas S."/>
            <person name="Mishler D.B."/>
            <person name="Reski R."/>
            <person name="Grigoriev I."/>
            <person name="Quatrano R.S."/>
            <person name="Boore J.L."/>
        </authorList>
    </citation>
    <scope>NUCLEOTIDE SEQUENCE [LARGE SCALE GENOMIC DNA]</scope>
    <source>
        <strain evidence="1 2">cv. Gransden 2004</strain>
    </source>
</reference>
<sequence>MDASSLCRPLSRLCAVYCQRPDEWTQVLHRRSLLSPCALTSKQKHNIFMEIKRTTSQIKTRNGILIPCLF</sequence>
<evidence type="ECO:0000313" key="1">
    <source>
        <dbReference type="EnsemblPlants" id="PAC:32972842.CDS.1"/>
    </source>
</evidence>
<proteinExistence type="predicted"/>
<name>A0A7I4EX98_PHYPA</name>
<dbReference type="EnsemblPlants" id="Pp3c12_25330V3.3">
    <property type="protein sequence ID" value="PAC:32972842.CDS.1"/>
    <property type="gene ID" value="Pp3c12_25330"/>
</dbReference>
<dbReference type="Proteomes" id="UP000006727">
    <property type="component" value="Chromosome 12"/>
</dbReference>
<reference evidence="1" key="3">
    <citation type="submission" date="2020-12" db="UniProtKB">
        <authorList>
            <consortium name="EnsemblPlants"/>
        </authorList>
    </citation>
    <scope>IDENTIFICATION</scope>
</reference>
<organism evidence="1 2">
    <name type="scientific">Physcomitrium patens</name>
    <name type="common">Spreading-leaved earth moss</name>
    <name type="synonym">Physcomitrella patens</name>
    <dbReference type="NCBI Taxonomy" id="3218"/>
    <lineage>
        <taxon>Eukaryota</taxon>
        <taxon>Viridiplantae</taxon>
        <taxon>Streptophyta</taxon>
        <taxon>Embryophyta</taxon>
        <taxon>Bryophyta</taxon>
        <taxon>Bryophytina</taxon>
        <taxon>Bryopsida</taxon>
        <taxon>Funariidae</taxon>
        <taxon>Funariales</taxon>
        <taxon>Funariaceae</taxon>
        <taxon>Physcomitrium</taxon>
    </lineage>
</organism>
<evidence type="ECO:0000313" key="2">
    <source>
        <dbReference type="Proteomes" id="UP000006727"/>
    </source>
</evidence>
<protein>
    <submittedName>
        <fullName evidence="1">Uncharacterized protein</fullName>
    </submittedName>
</protein>
<dbReference type="AlphaFoldDB" id="A0A7I4EX98"/>
<dbReference type="EMBL" id="ABEU02000012">
    <property type="status" value="NOT_ANNOTATED_CDS"/>
    <property type="molecule type" value="Genomic_DNA"/>
</dbReference>
<accession>A0A7I4EX98</accession>
<gene>
    <name evidence="1" type="primary">LOC112289375</name>
</gene>